<dbReference type="RefSeq" id="WP_088441358.1">
    <property type="nucleotide sequence ID" value="NZ_BMMC01000013.1"/>
</dbReference>
<evidence type="ECO:0000256" key="3">
    <source>
        <dbReference type="ARBA" id="ARBA00022729"/>
    </source>
</evidence>
<comment type="caution">
    <text evidence="10">The sequence shown here is derived from an EMBL/GenBank/DDBJ whole genome shotgun (WGS) entry which is preliminary data.</text>
</comment>
<feature type="domain" description="Disulphide bond isomerase DsbC/G N-terminal" evidence="8">
    <location>
        <begin position="35"/>
        <end position="101"/>
    </location>
</feature>
<keyword evidence="6 7" id="KW-0676">Redox-active center</keyword>
<proteinExistence type="inferred from homology"/>
<dbReference type="CDD" id="cd03020">
    <property type="entry name" value="DsbA_DsbC_DsbG"/>
    <property type="match status" value="1"/>
</dbReference>
<dbReference type="EMBL" id="NISK01000002">
    <property type="protein sequence ID" value="OWQ97510.1"/>
    <property type="molecule type" value="Genomic_DNA"/>
</dbReference>
<evidence type="ECO:0000256" key="4">
    <source>
        <dbReference type="ARBA" id="ARBA00022764"/>
    </source>
</evidence>
<dbReference type="OrthoDB" id="12976at2"/>
<dbReference type="PANTHER" id="PTHR35272:SF3">
    <property type="entry name" value="THIOL:DISULFIDE INTERCHANGE PROTEIN DSBC"/>
    <property type="match status" value="1"/>
</dbReference>
<dbReference type="InterPro" id="IPR009094">
    <property type="entry name" value="DiS-bond_isomerase_DsbC/G_N_sf"/>
</dbReference>
<evidence type="ECO:0000256" key="5">
    <source>
        <dbReference type="ARBA" id="ARBA00023157"/>
    </source>
</evidence>
<evidence type="ECO:0000256" key="1">
    <source>
        <dbReference type="ARBA" id="ARBA00004418"/>
    </source>
</evidence>
<dbReference type="InterPro" id="IPR033954">
    <property type="entry name" value="DiS-bond_Isoase_DsbC/G"/>
</dbReference>
<accession>A0A246JWS4</accession>
<comment type="subcellular location">
    <subcellularLocation>
        <location evidence="1 7">Periplasm</location>
    </subcellularLocation>
</comment>
<dbReference type="InterPro" id="IPR051470">
    <property type="entry name" value="Thiol:disulfide_interchange"/>
</dbReference>
<evidence type="ECO:0000256" key="7">
    <source>
        <dbReference type="RuleBase" id="RU364038"/>
    </source>
</evidence>
<dbReference type="InterPro" id="IPR036249">
    <property type="entry name" value="Thioredoxin-like_sf"/>
</dbReference>
<dbReference type="Proteomes" id="UP000197361">
    <property type="component" value="Unassembled WGS sequence"/>
</dbReference>
<feature type="chain" id="PRO_5011813645" description="Thiol:disulfide interchange protein" evidence="7">
    <location>
        <begin position="33"/>
        <end position="289"/>
    </location>
</feature>
<evidence type="ECO:0000259" key="9">
    <source>
        <dbReference type="Pfam" id="PF13098"/>
    </source>
</evidence>
<dbReference type="SUPFAM" id="SSF54423">
    <property type="entry name" value="DsbC/DsbG N-terminal domain-like"/>
    <property type="match status" value="1"/>
</dbReference>
<dbReference type="InterPro" id="IPR012336">
    <property type="entry name" value="Thioredoxin-like_fold"/>
</dbReference>
<dbReference type="Gene3D" id="3.40.30.10">
    <property type="entry name" value="Glutaredoxin"/>
    <property type="match status" value="1"/>
</dbReference>
<name>A0A246JWS4_9SPHN</name>
<keyword evidence="11" id="KW-1185">Reference proteome</keyword>
<organism evidence="10 11">
    <name type="scientific">Sphingopyxis bauzanensis</name>
    <dbReference type="NCBI Taxonomy" id="651663"/>
    <lineage>
        <taxon>Bacteria</taxon>
        <taxon>Pseudomonadati</taxon>
        <taxon>Pseudomonadota</taxon>
        <taxon>Alphaproteobacteria</taxon>
        <taxon>Sphingomonadales</taxon>
        <taxon>Sphingomonadaceae</taxon>
        <taxon>Sphingopyxis</taxon>
    </lineage>
</organism>
<feature type="signal peptide" evidence="7">
    <location>
        <begin position="1"/>
        <end position="32"/>
    </location>
</feature>
<keyword evidence="4 7" id="KW-0574">Periplasm</keyword>
<dbReference type="AlphaFoldDB" id="A0A246JWS4"/>
<dbReference type="Pfam" id="PF13098">
    <property type="entry name" value="Thioredoxin_2"/>
    <property type="match status" value="1"/>
</dbReference>
<evidence type="ECO:0000259" key="8">
    <source>
        <dbReference type="Pfam" id="PF10411"/>
    </source>
</evidence>
<dbReference type="GO" id="GO:0042597">
    <property type="term" value="C:periplasmic space"/>
    <property type="evidence" value="ECO:0007669"/>
    <property type="project" value="UniProtKB-SubCell"/>
</dbReference>
<evidence type="ECO:0000313" key="11">
    <source>
        <dbReference type="Proteomes" id="UP000197361"/>
    </source>
</evidence>
<dbReference type="Gene3D" id="3.10.450.70">
    <property type="entry name" value="Disulphide bond isomerase, DsbC/G, N-terminal"/>
    <property type="match status" value="1"/>
</dbReference>
<comment type="similarity">
    <text evidence="2 7">Belongs to the thioredoxin family. DsbC subfamily.</text>
</comment>
<evidence type="ECO:0000313" key="10">
    <source>
        <dbReference type="EMBL" id="OWQ97510.1"/>
    </source>
</evidence>
<dbReference type="Pfam" id="PF10411">
    <property type="entry name" value="DsbC_N"/>
    <property type="match status" value="1"/>
</dbReference>
<reference evidence="10 11" key="1">
    <citation type="journal article" date="2010" name="Int. J. Syst. Evol. Microbiol.">
        <title>Sphingopyxis bauzanensis sp. nov., a psychrophilic bacterium isolated from soil.</title>
        <authorList>
            <person name="Zhang D.C."/>
            <person name="Liu H.C."/>
            <person name="Xin Y.H."/>
            <person name="Zhou Y.G."/>
            <person name="Schinner F."/>
            <person name="Margesin R."/>
        </authorList>
    </citation>
    <scope>NUCLEOTIDE SEQUENCE [LARGE SCALE GENOMIC DNA]</scope>
    <source>
        <strain evidence="10 11">DSM 22271</strain>
    </source>
</reference>
<evidence type="ECO:0000256" key="6">
    <source>
        <dbReference type="ARBA" id="ARBA00023284"/>
    </source>
</evidence>
<dbReference type="InterPro" id="IPR018950">
    <property type="entry name" value="DiS-bond_isomerase_DsbC/G_N"/>
</dbReference>
<dbReference type="SUPFAM" id="SSF52833">
    <property type="entry name" value="Thioredoxin-like"/>
    <property type="match status" value="1"/>
</dbReference>
<evidence type="ECO:0000256" key="2">
    <source>
        <dbReference type="ARBA" id="ARBA00009813"/>
    </source>
</evidence>
<keyword evidence="5" id="KW-1015">Disulfide bond</keyword>
<keyword evidence="3 7" id="KW-0732">Signal</keyword>
<comment type="function">
    <text evidence="7">Required for disulfide bond formation in some periplasmic proteins. Acts by transferring its disulfide bond to other proteins and is reduced in the process.</text>
</comment>
<feature type="domain" description="Thioredoxin-like fold" evidence="9">
    <location>
        <begin position="172"/>
        <end position="284"/>
    </location>
</feature>
<sequence>MSGIERWRGLARPSRLLAAGLVTLGAAGIALAADAAVSEGQVRALLKARLPKTVIGSVDCATIGGLCEVVAGDNLFYVDVGARYLVIGRVYDMETRQDITAARLLEMNPVMLVGAAARANSVAGAGEMPDGQSAAMPAQAERQVAAAASRTLSLAGLPKDGAIVWGNPAGETVTVFTDFRCGYCRALAQVLREMNVRVVERPISVLGSRDIADRVYCAKDREAALHAVYAGETLKPAPACNTSGLDANEAFATRNDMRGTPVIVRRDGAMLEGYRPRAFLEQWLKGAKS</sequence>
<protein>
    <recommendedName>
        <fullName evidence="7">Thiol:disulfide interchange protein</fullName>
    </recommendedName>
</protein>
<dbReference type="PANTHER" id="PTHR35272">
    <property type="entry name" value="THIOL:DISULFIDE INTERCHANGE PROTEIN DSBC-RELATED"/>
    <property type="match status" value="1"/>
</dbReference>
<gene>
    <name evidence="10" type="ORF">CDQ92_10885</name>
</gene>